<dbReference type="Proteomes" id="UP000291084">
    <property type="component" value="Chromosome 5"/>
</dbReference>
<gene>
    <name evidence="1" type="primary">Vigan.05G226400</name>
    <name evidence="1" type="ORF">VIGAN_05226400</name>
</gene>
<dbReference type="AlphaFoldDB" id="A0A0S3S778"/>
<organism evidence="1 2">
    <name type="scientific">Vigna angularis var. angularis</name>
    <dbReference type="NCBI Taxonomy" id="157739"/>
    <lineage>
        <taxon>Eukaryota</taxon>
        <taxon>Viridiplantae</taxon>
        <taxon>Streptophyta</taxon>
        <taxon>Embryophyta</taxon>
        <taxon>Tracheophyta</taxon>
        <taxon>Spermatophyta</taxon>
        <taxon>Magnoliopsida</taxon>
        <taxon>eudicotyledons</taxon>
        <taxon>Gunneridae</taxon>
        <taxon>Pentapetalae</taxon>
        <taxon>rosids</taxon>
        <taxon>fabids</taxon>
        <taxon>Fabales</taxon>
        <taxon>Fabaceae</taxon>
        <taxon>Papilionoideae</taxon>
        <taxon>50 kb inversion clade</taxon>
        <taxon>NPAAA clade</taxon>
        <taxon>indigoferoid/millettioid clade</taxon>
        <taxon>Phaseoleae</taxon>
        <taxon>Vigna</taxon>
    </lineage>
</organism>
<evidence type="ECO:0000313" key="1">
    <source>
        <dbReference type="EMBL" id="BAT88687.1"/>
    </source>
</evidence>
<keyword evidence="2" id="KW-1185">Reference proteome</keyword>
<reference evidence="1 2" key="1">
    <citation type="journal article" date="2015" name="Sci. Rep.">
        <title>The power of single molecule real-time sequencing technology in the de novo assembly of a eukaryotic genome.</title>
        <authorList>
            <person name="Sakai H."/>
            <person name="Naito K."/>
            <person name="Ogiso-Tanaka E."/>
            <person name="Takahashi Y."/>
            <person name="Iseki K."/>
            <person name="Muto C."/>
            <person name="Satou K."/>
            <person name="Teruya K."/>
            <person name="Shiroma A."/>
            <person name="Shimoji M."/>
            <person name="Hirano T."/>
            <person name="Itoh T."/>
            <person name="Kaga A."/>
            <person name="Tomooka N."/>
        </authorList>
    </citation>
    <scope>NUCLEOTIDE SEQUENCE [LARGE SCALE GENOMIC DNA]</scope>
    <source>
        <strain evidence="2">cv. Shumari</strain>
    </source>
</reference>
<evidence type="ECO:0000313" key="2">
    <source>
        <dbReference type="Proteomes" id="UP000291084"/>
    </source>
</evidence>
<dbReference type="EMBL" id="AP015038">
    <property type="protein sequence ID" value="BAT88687.1"/>
    <property type="molecule type" value="Genomic_DNA"/>
</dbReference>
<sequence length="101" mass="11293">MACLLPVDAYGLDHELLISVFTSLQSQLDEPSAPGLHLFRLDRGLGRAAGWELLENEETCWAVVMLDRGLGRAAGWELLENEETCWAVVMLERGWISVYTS</sequence>
<protein>
    <submittedName>
        <fullName evidence="1">Uncharacterized protein</fullName>
    </submittedName>
</protein>
<accession>A0A0S3S778</accession>
<proteinExistence type="predicted"/>
<name>A0A0S3S778_PHAAN</name>